<dbReference type="SUPFAM" id="SSF101967">
    <property type="entry name" value="Adhesin YadA, collagen-binding domain"/>
    <property type="match status" value="1"/>
</dbReference>
<keyword evidence="2" id="KW-0812">Transmembrane</keyword>
<accession>A0A4Z2HPQ4</accession>
<name>A0A4Z2HPQ4_9TELE</name>
<feature type="transmembrane region" description="Helical" evidence="2">
    <location>
        <begin position="132"/>
        <end position="155"/>
    </location>
</feature>
<reference evidence="3 4" key="1">
    <citation type="submission" date="2019-03" db="EMBL/GenBank/DDBJ databases">
        <title>First draft genome of Liparis tanakae, snailfish: a comprehensive survey of snailfish specific genes.</title>
        <authorList>
            <person name="Kim W."/>
            <person name="Song I."/>
            <person name="Jeong J.-H."/>
            <person name="Kim D."/>
            <person name="Kim S."/>
            <person name="Ryu S."/>
            <person name="Song J.Y."/>
            <person name="Lee S.K."/>
        </authorList>
    </citation>
    <scope>NUCLEOTIDE SEQUENCE [LARGE SCALE GENOMIC DNA]</scope>
    <source>
        <tissue evidence="3">Muscle</tissue>
    </source>
</reference>
<dbReference type="Proteomes" id="UP000314294">
    <property type="component" value="Unassembled WGS sequence"/>
</dbReference>
<proteinExistence type="predicted"/>
<comment type="caution">
    <text evidence="3">The sequence shown here is derived from an EMBL/GenBank/DDBJ whole genome shotgun (WGS) entry which is preliminary data.</text>
</comment>
<feature type="transmembrane region" description="Helical" evidence="2">
    <location>
        <begin position="56"/>
        <end position="75"/>
    </location>
</feature>
<evidence type="ECO:0000256" key="1">
    <source>
        <dbReference type="SAM" id="MobiDB-lite"/>
    </source>
</evidence>
<evidence type="ECO:0000313" key="3">
    <source>
        <dbReference type="EMBL" id="TNN67757.1"/>
    </source>
</evidence>
<evidence type="ECO:0000313" key="4">
    <source>
        <dbReference type="Proteomes" id="UP000314294"/>
    </source>
</evidence>
<dbReference type="InterPro" id="IPR011049">
    <property type="entry name" value="Serralysin-like_metalloprot_C"/>
</dbReference>
<organism evidence="3 4">
    <name type="scientific">Liparis tanakae</name>
    <name type="common">Tanaka's snailfish</name>
    <dbReference type="NCBI Taxonomy" id="230148"/>
    <lineage>
        <taxon>Eukaryota</taxon>
        <taxon>Metazoa</taxon>
        <taxon>Chordata</taxon>
        <taxon>Craniata</taxon>
        <taxon>Vertebrata</taxon>
        <taxon>Euteleostomi</taxon>
        <taxon>Actinopterygii</taxon>
        <taxon>Neopterygii</taxon>
        <taxon>Teleostei</taxon>
        <taxon>Neoteleostei</taxon>
        <taxon>Acanthomorphata</taxon>
        <taxon>Eupercaria</taxon>
        <taxon>Perciformes</taxon>
        <taxon>Cottioidei</taxon>
        <taxon>Cottales</taxon>
        <taxon>Liparidae</taxon>
        <taxon>Liparis</taxon>
    </lineage>
</organism>
<dbReference type="AlphaFoldDB" id="A0A4Z2HPQ4"/>
<sequence length="373" mass="38917">MAAVYQAVKGVAGQVLGRLSEELHIQEVLGRLGSAGRHQHLIFAPVLRPLRRRVEFLGAGSLFLGVGSLFIWVGSQFLGDGSLFIGVGSLFIGDGFLFIGDGSLFLGDASLFIGEGILFIGVGSLFLGDGSLFIGVGSLFLGDGSLFIGIGFLFIGVGSLFLGDGSLFIGIGFLFIGGGSLFLGDGSLIPGDTPLSTGVGDGFLTLSCGLLPYVTDDPAHGGPESRVGFHHPTHSMAVRLIGHDLLDLGGADARRVKSNPGAELGDDLTQGPHVGALVPLAEPLQHLGGRVGLVAHVHGGVEAVSEELGQSQVDDDGSVRIVLHLEDEGHSVLMDNIFGVEVKQPFTHAEDDGASNSRGHLQRHKHEINLDWD</sequence>
<feature type="region of interest" description="Disordered" evidence="1">
    <location>
        <begin position="348"/>
        <end position="373"/>
    </location>
</feature>
<feature type="transmembrane region" description="Helical" evidence="2">
    <location>
        <begin position="106"/>
        <end position="126"/>
    </location>
</feature>
<gene>
    <name evidence="3" type="ORF">EYF80_022073</name>
</gene>
<dbReference type="EMBL" id="SRLO01000199">
    <property type="protein sequence ID" value="TNN67757.1"/>
    <property type="molecule type" value="Genomic_DNA"/>
</dbReference>
<protein>
    <submittedName>
        <fullName evidence="3">Uncharacterized protein</fullName>
    </submittedName>
</protein>
<keyword evidence="2" id="KW-0472">Membrane</keyword>
<feature type="transmembrane region" description="Helical" evidence="2">
    <location>
        <begin position="167"/>
        <end position="184"/>
    </location>
</feature>
<evidence type="ECO:0000256" key="2">
    <source>
        <dbReference type="SAM" id="Phobius"/>
    </source>
</evidence>
<keyword evidence="2" id="KW-1133">Transmembrane helix</keyword>
<keyword evidence="4" id="KW-1185">Reference proteome</keyword>
<feature type="transmembrane region" description="Helical" evidence="2">
    <location>
        <begin position="81"/>
        <end position="99"/>
    </location>
</feature>